<feature type="chain" id="PRO_5046460857" description="Mid2 domain-containing protein" evidence="7">
    <location>
        <begin position="25"/>
        <end position="345"/>
    </location>
</feature>
<feature type="compositionally biased region" description="Low complexity" evidence="5">
    <location>
        <begin position="112"/>
        <end position="155"/>
    </location>
</feature>
<comment type="caution">
    <text evidence="8">The sequence shown here is derived from an EMBL/GenBank/DDBJ whole genome shotgun (WGS) entry which is preliminary data.</text>
</comment>
<keyword evidence="7" id="KW-0732">Signal</keyword>
<feature type="region of interest" description="Disordered" evidence="5">
    <location>
        <begin position="322"/>
        <end position="345"/>
    </location>
</feature>
<accession>A0ABR4LKY0</accession>
<evidence type="ECO:0000256" key="6">
    <source>
        <dbReference type="SAM" id="Phobius"/>
    </source>
</evidence>
<keyword evidence="2 6" id="KW-0812">Transmembrane</keyword>
<evidence type="ECO:0000256" key="4">
    <source>
        <dbReference type="ARBA" id="ARBA00023136"/>
    </source>
</evidence>
<keyword evidence="4 6" id="KW-0472">Membrane</keyword>
<feature type="compositionally biased region" description="Low complexity" evidence="5">
    <location>
        <begin position="238"/>
        <end position="252"/>
    </location>
</feature>
<evidence type="ECO:0000256" key="2">
    <source>
        <dbReference type="ARBA" id="ARBA00022692"/>
    </source>
</evidence>
<comment type="subcellular location">
    <subcellularLocation>
        <location evidence="1">Membrane</location>
        <topology evidence="1">Single-pass membrane protein</topology>
    </subcellularLocation>
</comment>
<feature type="region of interest" description="Disordered" evidence="5">
    <location>
        <begin position="203"/>
        <end position="271"/>
    </location>
</feature>
<evidence type="ECO:0000256" key="5">
    <source>
        <dbReference type="SAM" id="MobiDB-lite"/>
    </source>
</evidence>
<keyword evidence="9" id="KW-1185">Reference proteome</keyword>
<organism evidence="8 9">
    <name type="scientific">Aspergillus lucknowensis</name>
    <dbReference type="NCBI Taxonomy" id="176173"/>
    <lineage>
        <taxon>Eukaryota</taxon>
        <taxon>Fungi</taxon>
        <taxon>Dikarya</taxon>
        <taxon>Ascomycota</taxon>
        <taxon>Pezizomycotina</taxon>
        <taxon>Eurotiomycetes</taxon>
        <taxon>Eurotiomycetidae</taxon>
        <taxon>Eurotiales</taxon>
        <taxon>Aspergillaceae</taxon>
        <taxon>Aspergillus</taxon>
        <taxon>Aspergillus subgen. Nidulantes</taxon>
    </lineage>
</organism>
<dbReference type="Pfam" id="PF05808">
    <property type="entry name" value="Podoplanin"/>
    <property type="match status" value="1"/>
</dbReference>
<dbReference type="PANTHER" id="PTHR15549:SF26">
    <property type="entry name" value="AXIAL BUDDING PATTERN PROTEIN 2-RELATED"/>
    <property type="match status" value="1"/>
</dbReference>
<dbReference type="CDD" id="cd12087">
    <property type="entry name" value="TM_EGFR-like"/>
    <property type="match status" value="1"/>
</dbReference>
<feature type="signal peptide" evidence="7">
    <location>
        <begin position="1"/>
        <end position="24"/>
    </location>
</feature>
<evidence type="ECO:0008006" key="10">
    <source>
        <dbReference type="Google" id="ProtNLM"/>
    </source>
</evidence>
<evidence type="ECO:0000256" key="7">
    <source>
        <dbReference type="SAM" id="SignalP"/>
    </source>
</evidence>
<dbReference type="InterPro" id="IPR051694">
    <property type="entry name" value="Immunoregulatory_rcpt-like"/>
</dbReference>
<gene>
    <name evidence="8" type="ORF">BJX67DRAFT_186224</name>
</gene>
<evidence type="ECO:0000256" key="1">
    <source>
        <dbReference type="ARBA" id="ARBA00004167"/>
    </source>
</evidence>
<feature type="transmembrane region" description="Helical" evidence="6">
    <location>
        <begin position="175"/>
        <end position="196"/>
    </location>
</feature>
<feature type="region of interest" description="Disordered" evidence="5">
    <location>
        <begin position="103"/>
        <end position="169"/>
    </location>
</feature>
<protein>
    <recommendedName>
        <fullName evidence="10">Mid2 domain-containing protein</fullName>
    </recommendedName>
</protein>
<dbReference type="GeneID" id="98140324"/>
<name>A0ABR4LKY0_9EURO</name>
<dbReference type="PANTHER" id="PTHR15549">
    <property type="entry name" value="PAIRED IMMUNOGLOBULIN-LIKE TYPE 2 RECEPTOR"/>
    <property type="match status" value="1"/>
</dbReference>
<dbReference type="RefSeq" id="XP_070884187.1">
    <property type="nucleotide sequence ID" value="XM_071025252.1"/>
</dbReference>
<dbReference type="EMBL" id="JBFXLQ010000033">
    <property type="protein sequence ID" value="KAL2865208.1"/>
    <property type="molecule type" value="Genomic_DNA"/>
</dbReference>
<proteinExistence type="predicted"/>
<evidence type="ECO:0000313" key="9">
    <source>
        <dbReference type="Proteomes" id="UP001610432"/>
    </source>
</evidence>
<reference evidence="8 9" key="1">
    <citation type="submission" date="2024-07" db="EMBL/GenBank/DDBJ databases">
        <title>Section-level genome sequencing and comparative genomics of Aspergillus sections Usti and Cavernicolus.</title>
        <authorList>
            <consortium name="Lawrence Berkeley National Laboratory"/>
            <person name="Nybo J.L."/>
            <person name="Vesth T.C."/>
            <person name="Theobald S."/>
            <person name="Frisvad J.C."/>
            <person name="Larsen T.O."/>
            <person name="Kjaerboelling I."/>
            <person name="Rothschild-Mancinelli K."/>
            <person name="Lyhne E.K."/>
            <person name="Kogle M.E."/>
            <person name="Barry K."/>
            <person name="Clum A."/>
            <person name="Na H."/>
            <person name="Ledsgaard L."/>
            <person name="Lin J."/>
            <person name="Lipzen A."/>
            <person name="Kuo A."/>
            <person name="Riley R."/>
            <person name="Mondo S."/>
            <person name="Labutti K."/>
            <person name="Haridas S."/>
            <person name="Pangalinan J."/>
            <person name="Salamov A.A."/>
            <person name="Simmons B.A."/>
            <person name="Magnuson J.K."/>
            <person name="Chen J."/>
            <person name="Drula E."/>
            <person name="Henrissat B."/>
            <person name="Wiebenga A."/>
            <person name="Lubbers R.J."/>
            <person name="Gomes A.C."/>
            <person name="Macurrencykelacurrency M.R."/>
            <person name="Stajich J."/>
            <person name="Grigoriev I.V."/>
            <person name="Mortensen U.H."/>
            <person name="De Vries R.P."/>
            <person name="Baker S.E."/>
            <person name="Andersen M.R."/>
        </authorList>
    </citation>
    <scope>NUCLEOTIDE SEQUENCE [LARGE SCALE GENOMIC DNA]</scope>
    <source>
        <strain evidence="8 9">CBS 449.75</strain>
    </source>
</reference>
<evidence type="ECO:0000313" key="8">
    <source>
        <dbReference type="EMBL" id="KAL2865208.1"/>
    </source>
</evidence>
<sequence length="345" mass="36575">MPSRLTTLLLTTTLSLSLLPSTAAWTFLWENPEGYKSIEPGKSEELAHPCKRINHPKGAYFEFDAEDDPVTIYLYGSTDCSGTPGGEASHWLAKDASKPIRSFEVVDDSEPESSSSTTPTLTTTTMTRSTTTKTQSPTTTTTTTETASSTPVPADSDSDSDPDSDSGSSISAGEVAGIVVGLLATAGLIGAAIFFLRRRNKRLQQQQQQQEGQGGHPYPPSSSIFHSPPPPNPPIAAHGYGYSHSHNHNNNNQPPSQYFPYSPLHDGSREPVTEVSSLGRALWDQGQKAGMFAGGGSDMTTVAGGAPPPAYTKQIRVAELAGDGSRSELSGSQAVNEMDAMGKPF</sequence>
<evidence type="ECO:0000256" key="3">
    <source>
        <dbReference type="ARBA" id="ARBA00022989"/>
    </source>
</evidence>
<dbReference type="Proteomes" id="UP001610432">
    <property type="component" value="Unassembled WGS sequence"/>
</dbReference>
<keyword evidence="3 6" id="KW-1133">Transmembrane helix</keyword>